<keyword evidence="2" id="KW-1185">Reference proteome</keyword>
<dbReference type="GeneID" id="63187460"/>
<proteinExistence type="predicted"/>
<dbReference type="KEGG" id="hakz:J0X25_09105"/>
<reference evidence="1 2" key="1">
    <citation type="submission" date="2021-03" db="EMBL/GenBank/DDBJ databases">
        <title>Haloterrigena longa sp. nov. and Haloterrigena limicola sp. nov., extremely halophilic archaea isolated from a salt lake.</title>
        <authorList>
            <person name="Henglin C."/>
        </authorList>
    </citation>
    <scope>NUCLEOTIDE SEQUENCE [LARGE SCALE GENOMIC DNA]</scope>
    <source>
        <strain evidence="1 2">KZCA68</strain>
    </source>
</reference>
<accession>A0A8A2VK49</accession>
<dbReference type="Proteomes" id="UP000663203">
    <property type="component" value="Chromosome"/>
</dbReference>
<dbReference type="EMBL" id="CP071462">
    <property type="protein sequence ID" value="QSX01091.1"/>
    <property type="molecule type" value="Genomic_DNA"/>
</dbReference>
<gene>
    <name evidence="1" type="ORF">J0X25_09105</name>
</gene>
<dbReference type="RefSeq" id="WP_207290805.1">
    <property type="nucleotide sequence ID" value="NZ_CP071462.1"/>
</dbReference>
<protein>
    <submittedName>
        <fullName evidence="1">Uncharacterized protein</fullName>
    </submittedName>
</protein>
<evidence type="ECO:0000313" key="1">
    <source>
        <dbReference type="EMBL" id="QSX01091.1"/>
    </source>
</evidence>
<organism evidence="1 2">
    <name type="scientific">Haloterrigena alkaliphila</name>
    <dbReference type="NCBI Taxonomy" id="2816475"/>
    <lineage>
        <taxon>Archaea</taxon>
        <taxon>Methanobacteriati</taxon>
        <taxon>Methanobacteriota</taxon>
        <taxon>Stenosarchaea group</taxon>
        <taxon>Halobacteria</taxon>
        <taxon>Halobacteriales</taxon>
        <taxon>Natrialbaceae</taxon>
        <taxon>Haloterrigena</taxon>
    </lineage>
</organism>
<name>A0A8A2VK49_9EURY</name>
<evidence type="ECO:0000313" key="2">
    <source>
        <dbReference type="Proteomes" id="UP000663203"/>
    </source>
</evidence>
<dbReference type="AlphaFoldDB" id="A0A8A2VK49"/>
<sequence>MALPVSVDDWPETDRWWDAFTGERQMILAADQVRRVDEAWKQRHWESVDQFWDGFKADHELHSTDQFTQRLDQGSKSTAWEEIDSFWASYVEDHQSELAELQRLLGTVSDMWEDGASPFDDDPLTADWRSQSSFEGPLRRTVDEEDWSHWLAHLLWQSAGAFPAALLGTPDQAPERVRREVVFHGERSNRRVDILVEYAGTAVSIEVKTGDEQYGKTPHTAELVERHDDRDWSHELLIQRSKHSQLQYTFGDELVQPIDERSVIQAGDSPEVTVRFWQDVSRVLRRLLSEGQESDSHWQASAYLFVTLIEQRLLGFHPVSDLCTAEAGDRIAGMDLHQLTAVDPTAQIKYLRRVLTEEDTHE</sequence>